<reference evidence="5" key="2">
    <citation type="submission" date="2024-08" db="UniProtKB">
        <authorList>
            <consortium name="EnsemblMetazoa"/>
        </authorList>
    </citation>
    <scope>IDENTIFICATION</scope>
</reference>
<organism evidence="5 6">
    <name type="scientific">Dendroctonus ponderosae</name>
    <name type="common">Mountain pine beetle</name>
    <dbReference type="NCBI Taxonomy" id="77166"/>
    <lineage>
        <taxon>Eukaryota</taxon>
        <taxon>Metazoa</taxon>
        <taxon>Ecdysozoa</taxon>
        <taxon>Arthropoda</taxon>
        <taxon>Hexapoda</taxon>
        <taxon>Insecta</taxon>
        <taxon>Pterygota</taxon>
        <taxon>Neoptera</taxon>
        <taxon>Endopterygota</taxon>
        <taxon>Coleoptera</taxon>
        <taxon>Polyphaga</taxon>
        <taxon>Cucujiformia</taxon>
        <taxon>Curculionidae</taxon>
        <taxon>Scolytinae</taxon>
        <taxon>Dendroctonus</taxon>
    </lineage>
</organism>
<dbReference type="GO" id="GO:0005615">
    <property type="term" value="C:extracellular space"/>
    <property type="evidence" value="ECO:0007669"/>
    <property type="project" value="TreeGrafter"/>
</dbReference>
<evidence type="ECO:0000313" key="5">
    <source>
        <dbReference type="EnsemblMetazoa" id="XP_019759455.1"/>
    </source>
</evidence>
<proteinExistence type="inferred from homology"/>
<dbReference type="AlphaFoldDB" id="A0AAR5PEH8"/>
<evidence type="ECO:0000256" key="3">
    <source>
        <dbReference type="ARBA" id="ARBA00060902"/>
    </source>
</evidence>
<feature type="chain" id="PRO_5043803878" evidence="4">
    <location>
        <begin position="20"/>
        <end position="759"/>
    </location>
</feature>
<protein>
    <submittedName>
        <fullName evidence="5">Uncharacterized protein</fullName>
    </submittedName>
</protein>
<evidence type="ECO:0000313" key="6">
    <source>
        <dbReference type="Proteomes" id="UP000019118"/>
    </source>
</evidence>
<keyword evidence="1 4" id="KW-0732">Signal</keyword>
<dbReference type="Proteomes" id="UP000019118">
    <property type="component" value="Unassembled WGS sequence"/>
</dbReference>
<dbReference type="GeneID" id="109537270"/>
<dbReference type="InterPro" id="IPR038606">
    <property type="entry name" value="To_sf"/>
</dbReference>
<keyword evidence="6" id="KW-1185">Reference proteome</keyword>
<evidence type="ECO:0000256" key="1">
    <source>
        <dbReference type="ARBA" id="ARBA00022729"/>
    </source>
</evidence>
<dbReference type="EnsemblMetazoa" id="XM_019903896.1">
    <property type="protein sequence ID" value="XP_019759455.1"/>
    <property type="gene ID" value="LOC109537270"/>
</dbReference>
<evidence type="ECO:0000256" key="4">
    <source>
        <dbReference type="SAM" id="SignalP"/>
    </source>
</evidence>
<dbReference type="InterPro" id="IPR010562">
    <property type="entry name" value="Haemolymph_juvenile_hormone-bd"/>
</dbReference>
<accession>A0AAR5PEH8</accession>
<dbReference type="Pfam" id="PF06585">
    <property type="entry name" value="JHBP"/>
    <property type="match status" value="3"/>
</dbReference>
<dbReference type="PANTHER" id="PTHR11008:SF14">
    <property type="entry name" value="CIRCADIAN CLOCK-CONTROLLED PROTEIN-LIKE PROTEIN"/>
    <property type="match status" value="1"/>
</dbReference>
<dbReference type="PANTHER" id="PTHR11008">
    <property type="entry name" value="PROTEIN TAKEOUT-LIKE PROTEIN"/>
    <property type="match status" value="1"/>
</dbReference>
<dbReference type="Gene3D" id="3.15.10.30">
    <property type="entry name" value="Haemolymph juvenile hormone binding protein"/>
    <property type="match status" value="3"/>
</dbReference>
<dbReference type="SMART" id="SM00700">
    <property type="entry name" value="JHBP"/>
    <property type="match status" value="3"/>
</dbReference>
<dbReference type="GO" id="GO:0007623">
    <property type="term" value="P:circadian rhythm"/>
    <property type="evidence" value="ECO:0007669"/>
    <property type="project" value="UniProtKB-ARBA"/>
</dbReference>
<keyword evidence="2" id="KW-0090">Biological rhythms</keyword>
<reference evidence="6" key="1">
    <citation type="journal article" date="2013" name="Genome Biol.">
        <title>Draft genome of the mountain pine beetle, Dendroctonus ponderosae Hopkins, a major forest pest.</title>
        <authorList>
            <person name="Keeling C.I."/>
            <person name="Yuen M.M."/>
            <person name="Liao N.Y."/>
            <person name="Docking T.R."/>
            <person name="Chan S.K."/>
            <person name="Taylor G.A."/>
            <person name="Palmquist D.L."/>
            <person name="Jackman S.D."/>
            <person name="Nguyen A."/>
            <person name="Li M."/>
            <person name="Henderson H."/>
            <person name="Janes J.K."/>
            <person name="Zhao Y."/>
            <person name="Pandoh P."/>
            <person name="Moore R."/>
            <person name="Sperling F.A."/>
            <person name="Huber D.P."/>
            <person name="Birol I."/>
            <person name="Jones S.J."/>
            <person name="Bohlmann J."/>
        </authorList>
    </citation>
    <scope>NUCLEOTIDE SEQUENCE</scope>
</reference>
<dbReference type="FunFam" id="3.15.10.30:FF:000001">
    <property type="entry name" value="Takeout-like protein 1"/>
    <property type="match status" value="3"/>
</dbReference>
<name>A0AAR5PEH8_DENPD</name>
<comment type="similarity">
    <text evidence="3">Belongs to the TO family.</text>
</comment>
<feature type="signal peptide" evidence="4">
    <location>
        <begin position="1"/>
        <end position="19"/>
    </location>
</feature>
<sequence>MGFRVVALILFVCISWSNGEEHTLPSYIKPCNRTDPNIHKCVEENIEILKPHLKEGIPDLFIPSLDPLLIPPTCVNEEDQVKVIFTNIHIFHADKFQLDQFDLDLDHHKVNLSITFPHLRIKSTYNVNGKFWIVTFDEQGPADGNYTNCQVHLGLKGTPFTKNHKEYLRWEKETISLEVEDSHVVLEKLFGNHTDINDKTNKVINENIEVIINDLQPVIQRVVSDFIFGVVNKLFENYSVKELFAGFVNKIFGNSVLFYRLSGFVPLYQKAFYYLKQCHINDPNVNQCLKQSTNYLIANMRRGIPELDLNDPEPVIIDEIQLALGTGPDGYRATFRDIEAFGVSNCTVTAVRSDIDTSQFQFTLYIPRITARAKYESSGVLILVRASGGGNYWGEYEGVKVKAYLKATKVLGEDGLTHLQLQQIKMDFNVKDIRMGVDGIHNGNSVLQAALNLFINSNAQELLKEMKPHLKKKLLVLMSDFVTHIFQSVPYSQFLCIKGLDDLCFENCRSKMEFLKILKSVLVLCLVGFQSGFGTELPSFLHVCKRTDPNLKNCMIASVEDLRPYLITGVPEYNIPSLEPLIMTDFFADEAAGMKIIVSNVSAWGCTDFFVRGLEVNLDTLQFIVDVDIPKLRIEAHYHVDGKLLMVVVRGDGNMETNVTEVSARAVFQGKLNERGGKEYMTYNDVKLKVHVGGGSVKLENLFNGDKVLLSMINDVVNRNLDIFLKELMPVIEKALSSVFMEAGNAIVNSYPYDELFPQ</sequence>
<evidence type="ECO:0000256" key="2">
    <source>
        <dbReference type="ARBA" id="ARBA00023108"/>
    </source>
</evidence>
<dbReference type="KEGG" id="dpa:109537270"/>